<evidence type="ECO:0000313" key="1">
    <source>
        <dbReference type="EMBL" id="OFV65580.1"/>
    </source>
</evidence>
<keyword evidence="2" id="KW-1185">Reference proteome</keyword>
<gene>
    <name evidence="1" type="ORF">SBU_001508</name>
</gene>
<comment type="caution">
    <text evidence="1">The sequence shown here is derived from an EMBL/GenBank/DDBJ whole genome shotgun (WGS) entry which is preliminary data.</text>
</comment>
<accession>A0A1F2P2Y7</accession>
<dbReference type="AlphaFoldDB" id="A0A1F2P2Y7"/>
<organism evidence="1 2">
    <name type="scientific">Candidatus Syntropharchaeum butanivorans</name>
    <dbReference type="NCBI Taxonomy" id="1839936"/>
    <lineage>
        <taxon>Archaea</taxon>
        <taxon>Methanobacteriati</taxon>
        <taxon>Methanobacteriota</taxon>
        <taxon>Stenosarchaea group</taxon>
        <taxon>Methanomicrobia</taxon>
        <taxon>Methanosarcinales</taxon>
        <taxon>ANME-2 cluster</taxon>
        <taxon>Candidatus Syntropharchaeum</taxon>
    </lineage>
</organism>
<evidence type="ECO:0000313" key="2">
    <source>
        <dbReference type="Proteomes" id="UP000185779"/>
    </source>
</evidence>
<dbReference type="Proteomes" id="UP000185779">
    <property type="component" value="Unassembled WGS sequence"/>
</dbReference>
<proteinExistence type="predicted"/>
<protein>
    <submittedName>
        <fullName evidence="1">Uncharacterized protein</fullName>
    </submittedName>
</protein>
<dbReference type="EMBL" id="LYOR01000010">
    <property type="protein sequence ID" value="OFV65580.1"/>
    <property type="molecule type" value="Genomic_DNA"/>
</dbReference>
<reference evidence="1" key="1">
    <citation type="submission" date="2016-05" db="EMBL/GenBank/DDBJ databases">
        <title>Microbial consortia oxidize butane by reversing methanogenesis.</title>
        <authorList>
            <person name="Laso-Perez R."/>
            <person name="Richter M."/>
            <person name="Wegener G."/>
            <person name="Musat F."/>
        </authorList>
    </citation>
    <scope>NUCLEOTIDE SEQUENCE [LARGE SCALE GENOMIC DNA]</scope>
    <source>
        <strain evidence="1">BOX1</strain>
    </source>
</reference>
<sequence>MVHREDCGEFIARMEDILDLYEEPYDFKKPVISVDERPFQPLEDRITTTNGGEYAVYSLL</sequence>
<name>A0A1F2P2Y7_9EURY</name>
<dbReference type="STRING" id="1839936.SBU_001508"/>